<organism evidence="1 2">
    <name type="scientific">Propioniciclava coleopterorum</name>
    <dbReference type="NCBI Taxonomy" id="2714937"/>
    <lineage>
        <taxon>Bacteria</taxon>
        <taxon>Bacillati</taxon>
        <taxon>Actinomycetota</taxon>
        <taxon>Actinomycetes</taxon>
        <taxon>Propionibacteriales</taxon>
        <taxon>Propionibacteriaceae</taxon>
        <taxon>Propioniciclava</taxon>
    </lineage>
</organism>
<accession>A0A6G7Y3S4</accession>
<dbReference type="AlphaFoldDB" id="A0A6G7Y3S4"/>
<dbReference type="EMBL" id="CP049865">
    <property type="protein sequence ID" value="QIK71326.1"/>
    <property type="molecule type" value="Genomic_DNA"/>
</dbReference>
<evidence type="ECO:0000313" key="2">
    <source>
        <dbReference type="Proteomes" id="UP000501058"/>
    </source>
</evidence>
<protein>
    <recommendedName>
        <fullName evidence="3">SWIM-type domain-containing protein</fullName>
    </recommendedName>
</protein>
<dbReference type="RefSeq" id="WP_166231656.1">
    <property type="nucleotide sequence ID" value="NZ_CP049865.1"/>
</dbReference>
<dbReference type="KEGG" id="prv:G7070_02290"/>
<proteinExistence type="predicted"/>
<reference evidence="1 2" key="1">
    <citation type="submission" date="2020-03" db="EMBL/GenBank/DDBJ databases">
        <title>Propioniciclava sp. nov., isolated from Hydrophilus acuminatus.</title>
        <authorList>
            <person name="Hyun D.-W."/>
            <person name="Bae J.-W."/>
        </authorList>
    </citation>
    <scope>NUCLEOTIDE SEQUENCE [LARGE SCALE GENOMIC DNA]</scope>
    <source>
        <strain evidence="1 2">HDW11</strain>
    </source>
</reference>
<gene>
    <name evidence="1" type="ORF">G7070_02290</name>
</gene>
<sequence>MFGARLAAQGDRLAAAGITARVTTVPRLRVRLLHPFDIGVRYPLGTDARYARCECGAPTCVHLYLAERARALAAPGLAEAPAVLVDTTVPAADRVDAAPWHAWLDQLLDVGLGAADALIGGAVRLASAWEAQGHVHPAAALREIITQLEHHRGHDAQLSPERLLLLIGEVEARLRALSFDGPAPHAVVAGRPDAEVAGESARLLGLGAEWTHVGGWNALRVFLLDVRTGAVLTLDAEREDTAEAPVQPADLLAQRRSGTALRDWAVGNALVPRFRRRGDRMTIGRTRVSVAPSPVLDLAGLGAVVPDGFADVAAQLSGVPGPLGPRRPADGVLPAPVAAVGEVRVDATAGLVTAELTDSSGATADLVLPWSDRTAEGARRLVGMLAEGGVTAVAGRWRLGEGGLDVVPTAVWLPSGVFLPQGDRALGCDPVGPPRLPAGALDPWRAAWDAVAGPLGRLLILGGRRGASTLAPELARAAVAAEASGLPRLSVVAHGLATAVRSSTTRRAAFADACVLLAFAD</sequence>
<evidence type="ECO:0008006" key="3">
    <source>
        <dbReference type="Google" id="ProtNLM"/>
    </source>
</evidence>
<name>A0A6G7Y3S4_9ACTN</name>
<evidence type="ECO:0000313" key="1">
    <source>
        <dbReference type="EMBL" id="QIK71326.1"/>
    </source>
</evidence>
<keyword evidence="2" id="KW-1185">Reference proteome</keyword>
<dbReference type="Proteomes" id="UP000501058">
    <property type="component" value="Chromosome"/>
</dbReference>